<evidence type="ECO:0000313" key="4">
    <source>
        <dbReference type="Proteomes" id="UP000631114"/>
    </source>
</evidence>
<dbReference type="Gene3D" id="3.40.50.720">
    <property type="entry name" value="NAD(P)-binding Rossmann-like Domain"/>
    <property type="match status" value="1"/>
</dbReference>
<keyword evidence="1" id="KW-0560">Oxidoreductase</keyword>
<dbReference type="PANTHER" id="PTHR10366:SF369">
    <property type="entry name" value="CINNAMOYL-COA REDUCTASE-LIKE PROTEIN"/>
    <property type="match status" value="1"/>
</dbReference>
<dbReference type="InterPro" id="IPR050425">
    <property type="entry name" value="NAD(P)_dehydrat-like"/>
</dbReference>
<dbReference type="GO" id="GO:0016616">
    <property type="term" value="F:oxidoreductase activity, acting on the CH-OH group of donors, NAD or NADP as acceptor"/>
    <property type="evidence" value="ECO:0007669"/>
    <property type="project" value="TreeGrafter"/>
</dbReference>
<dbReference type="EMBL" id="JADFTS010000007">
    <property type="protein sequence ID" value="KAF9596695.1"/>
    <property type="molecule type" value="Genomic_DNA"/>
</dbReference>
<reference evidence="3 4" key="1">
    <citation type="submission" date="2020-10" db="EMBL/GenBank/DDBJ databases">
        <title>The Coptis chinensis genome and diversification of protoberbering-type alkaloids.</title>
        <authorList>
            <person name="Wang B."/>
            <person name="Shu S."/>
            <person name="Song C."/>
            <person name="Liu Y."/>
        </authorList>
    </citation>
    <scope>NUCLEOTIDE SEQUENCE [LARGE SCALE GENOMIC DNA]</scope>
    <source>
        <strain evidence="3">HL-2020</strain>
        <tissue evidence="3">Leaf</tissue>
    </source>
</reference>
<feature type="domain" description="NAD-dependent epimerase/dehydratase" evidence="2">
    <location>
        <begin position="51"/>
        <end position="288"/>
    </location>
</feature>
<dbReference type="FunFam" id="3.40.50.720:FF:000219">
    <property type="entry name" value="Cinnamoyl-CoA reductase 1"/>
    <property type="match status" value="1"/>
</dbReference>
<dbReference type="PANTHER" id="PTHR10366">
    <property type="entry name" value="NAD DEPENDENT EPIMERASE/DEHYDRATASE"/>
    <property type="match status" value="1"/>
</dbReference>
<proteinExistence type="predicted"/>
<dbReference type="InterPro" id="IPR036291">
    <property type="entry name" value="NAD(P)-bd_dom_sf"/>
</dbReference>
<dbReference type="AlphaFoldDB" id="A0A835LJ30"/>
<keyword evidence="4" id="KW-1185">Reference proteome</keyword>
<dbReference type="CDD" id="cd08958">
    <property type="entry name" value="FR_SDR_e"/>
    <property type="match status" value="1"/>
</dbReference>
<comment type="caution">
    <text evidence="3">The sequence shown here is derived from an EMBL/GenBank/DDBJ whole genome shotgun (WGS) entry which is preliminary data.</text>
</comment>
<organism evidence="3 4">
    <name type="scientific">Coptis chinensis</name>
    <dbReference type="NCBI Taxonomy" id="261450"/>
    <lineage>
        <taxon>Eukaryota</taxon>
        <taxon>Viridiplantae</taxon>
        <taxon>Streptophyta</taxon>
        <taxon>Embryophyta</taxon>
        <taxon>Tracheophyta</taxon>
        <taxon>Spermatophyta</taxon>
        <taxon>Magnoliopsida</taxon>
        <taxon>Ranunculales</taxon>
        <taxon>Ranunculaceae</taxon>
        <taxon>Coptidoideae</taxon>
        <taxon>Coptis</taxon>
    </lineage>
</organism>
<dbReference type="SUPFAM" id="SSF51735">
    <property type="entry name" value="NAD(P)-binding Rossmann-fold domains"/>
    <property type="match status" value="1"/>
</dbReference>
<protein>
    <recommendedName>
        <fullName evidence="2">NAD-dependent epimerase/dehydratase domain-containing protein</fullName>
    </recommendedName>
</protein>
<dbReference type="Proteomes" id="UP000631114">
    <property type="component" value="Unassembled WGS sequence"/>
</dbReference>
<sequence>MWGFMMLGHVVLKSAMSGDFGITYIAPNVFLSQNLREEKRMEVSVIQKKVVCVTGGSGFIGSWVVRLLLQRGYSVHATVQRLDEEKETKHLEALEGAESGLRLFQVDLLDYNSLFAAINGTVGVFHIASPCTVDPVTDPEGQLLNPAIKGTKNVLKAAKECGVKRVVVTSSVSAITPNPDWPADVVKREDCWTDLEYCKQNECWYPISKTMAEKAAWEFAKDTGLDVVVINPGLVMGPILPPIINSSMLMLVRLLEGCTEDYKDFYMGLVHVKDVALAHIVLYENLSASGRHVCVEAINHWSDFAAKVAELYPEYKIPRFPKDSQPGLLRAEDGSKKLIDLGFQFTPMEKIIKDSVESLRSKGYIP</sequence>
<evidence type="ECO:0000313" key="3">
    <source>
        <dbReference type="EMBL" id="KAF9596695.1"/>
    </source>
</evidence>
<name>A0A835LJ30_9MAGN</name>
<gene>
    <name evidence="3" type="ORF">IFM89_012894</name>
</gene>
<evidence type="ECO:0000256" key="1">
    <source>
        <dbReference type="ARBA" id="ARBA00023002"/>
    </source>
</evidence>
<dbReference type="Pfam" id="PF01370">
    <property type="entry name" value="Epimerase"/>
    <property type="match status" value="1"/>
</dbReference>
<dbReference type="OrthoDB" id="2735536at2759"/>
<accession>A0A835LJ30</accession>
<evidence type="ECO:0000259" key="2">
    <source>
        <dbReference type="Pfam" id="PF01370"/>
    </source>
</evidence>
<dbReference type="InterPro" id="IPR001509">
    <property type="entry name" value="Epimerase_deHydtase"/>
</dbReference>